<dbReference type="FunCoup" id="A0A482WHW4">
    <property type="interactions" value="280"/>
</dbReference>
<name>A0A482WHW4_LAOST</name>
<dbReference type="InterPro" id="IPR051132">
    <property type="entry name" value="3-5_Exonuclease_domain"/>
</dbReference>
<keyword evidence="1" id="KW-0540">Nuclease</keyword>
<dbReference type="GO" id="GO:0046872">
    <property type="term" value="F:metal ion binding"/>
    <property type="evidence" value="ECO:0007669"/>
    <property type="project" value="UniProtKB-KW"/>
</dbReference>
<dbReference type="GO" id="GO:0003676">
    <property type="term" value="F:nucleic acid binding"/>
    <property type="evidence" value="ECO:0007669"/>
    <property type="project" value="InterPro"/>
</dbReference>
<accession>A0A482WHW4</accession>
<proteinExistence type="predicted"/>
<dbReference type="GO" id="GO:0008408">
    <property type="term" value="F:3'-5' exonuclease activity"/>
    <property type="evidence" value="ECO:0007669"/>
    <property type="project" value="UniProtKB-ARBA"/>
</dbReference>
<dbReference type="InParanoid" id="A0A482WHW4"/>
<dbReference type="Proteomes" id="UP000291343">
    <property type="component" value="Unassembled WGS sequence"/>
</dbReference>
<keyword evidence="2" id="KW-0479">Metal-binding</keyword>
<keyword evidence="4" id="KW-0269">Exonuclease</keyword>
<evidence type="ECO:0008006" key="8">
    <source>
        <dbReference type="Google" id="ProtNLM"/>
    </source>
</evidence>
<evidence type="ECO:0000313" key="6">
    <source>
        <dbReference type="EMBL" id="RZF32771.1"/>
    </source>
</evidence>
<keyword evidence="3" id="KW-0378">Hydrolase</keyword>
<keyword evidence="7" id="KW-1185">Reference proteome</keyword>
<protein>
    <recommendedName>
        <fullName evidence="8">3'-5' exonuclease domain-containing protein</fullName>
    </recommendedName>
</protein>
<dbReference type="EMBL" id="QKKF02036007">
    <property type="protein sequence ID" value="RZF32771.1"/>
    <property type="molecule type" value="Genomic_DNA"/>
</dbReference>
<dbReference type="InterPro" id="IPR036397">
    <property type="entry name" value="RNaseH_sf"/>
</dbReference>
<dbReference type="SMR" id="A0A482WHW4"/>
<dbReference type="PANTHER" id="PTHR13620:SF109">
    <property type="entry name" value="3'-5' EXONUCLEASE"/>
    <property type="match status" value="1"/>
</dbReference>
<dbReference type="PANTHER" id="PTHR13620">
    <property type="entry name" value="3-5 EXONUCLEASE"/>
    <property type="match status" value="1"/>
</dbReference>
<dbReference type="SUPFAM" id="SSF53098">
    <property type="entry name" value="Ribonuclease H-like"/>
    <property type="match status" value="1"/>
</dbReference>
<feature type="region of interest" description="Disordered" evidence="5">
    <location>
        <begin position="1"/>
        <end position="25"/>
    </location>
</feature>
<dbReference type="InterPro" id="IPR012337">
    <property type="entry name" value="RNaseH-like_sf"/>
</dbReference>
<evidence type="ECO:0000256" key="3">
    <source>
        <dbReference type="ARBA" id="ARBA00022801"/>
    </source>
</evidence>
<reference evidence="6 7" key="1">
    <citation type="journal article" date="2017" name="Gigascience">
        <title>Genome sequence of the small brown planthopper, Laodelphax striatellus.</title>
        <authorList>
            <person name="Zhu J."/>
            <person name="Jiang F."/>
            <person name="Wang X."/>
            <person name="Yang P."/>
            <person name="Bao Y."/>
            <person name="Zhao W."/>
            <person name="Wang W."/>
            <person name="Lu H."/>
            <person name="Wang Q."/>
            <person name="Cui N."/>
            <person name="Li J."/>
            <person name="Chen X."/>
            <person name="Luo L."/>
            <person name="Yu J."/>
            <person name="Kang L."/>
            <person name="Cui F."/>
        </authorList>
    </citation>
    <scope>NUCLEOTIDE SEQUENCE [LARGE SCALE GENOMIC DNA]</scope>
    <source>
        <strain evidence="6">Lst14</strain>
    </source>
</reference>
<evidence type="ECO:0000256" key="2">
    <source>
        <dbReference type="ARBA" id="ARBA00022723"/>
    </source>
</evidence>
<sequence>MASRKLPEWMCKSKGKSQSQSQNKDIGNESQLLRFTGRIISIKDGDETSLNNEIGLLIQRIEAFHEEEGEKFPLGFDIEWPVDLRRRFFGKVSLMQICPDEILCYIIQLKKDLDKSEEVRLSDWGKNLTKQQTLYAATDAYASLLVYKHLKQVEEKNLETLARLKMRTSAQCHN</sequence>
<gene>
    <name evidence="6" type="ORF">LSTR_LSTR009880</name>
</gene>
<dbReference type="Gene3D" id="3.30.420.10">
    <property type="entry name" value="Ribonuclease H-like superfamily/Ribonuclease H"/>
    <property type="match status" value="2"/>
</dbReference>
<evidence type="ECO:0000256" key="1">
    <source>
        <dbReference type="ARBA" id="ARBA00022722"/>
    </source>
</evidence>
<dbReference type="AlphaFoldDB" id="A0A482WHW4"/>
<evidence type="ECO:0000313" key="7">
    <source>
        <dbReference type="Proteomes" id="UP000291343"/>
    </source>
</evidence>
<evidence type="ECO:0000256" key="4">
    <source>
        <dbReference type="ARBA" id="ARBA00022839"/>
    </source>
</evidence>
<comment type="caution">
    <text evidence="6">The sequence shown here is derived from an EMBL/GenBank/DDBJ whole genome shotgun (WGS) entry which is preliminary data.</text>
</comment>
<organism evidence="6 7">
    <name type="scientific">Laodelphax striatellus</name>
    <name type="common">Small brown planthopper</name>
    <name type="synonym">Delphax striatella</name>
    <dbReference type="NCBI Taxonomy" id="195883"/>
    <lineage>
        <taxon>Eukaryota</taxon>
        <taxon>Metazoa</taxon>
        <taxon>Ecdysozoa</taxon>
        <taxon>Arthropoda</taxon>
        <taxon>Hexapoda</taxon>
        <taxon>Insecta</taxon>
        <taxon>Pterygota</taxon>
        <taxon>Neoptera</taxon>
        <taxon>Paraneoptera</taxon>
        <taxon>Hemiptera</taxon>
        <taxon>Auchenorrhyncha</taxon>
        <taxon>Fulgoroidea</taxon>
        <taxon>Delphacidae</taxon>
        <taxon>Criomorphinae</taxon>
        <taxon>Laodelphax</taxon>
    </lineage>
</organism>
<dbReference type="OrthoDB" id="10261556at2759"/>
<evidence type="ECO:0000256" key="5">
    <source>
        <dbReference type="SAM" id="MobiDB-lite"/>
    </source>
</evidence>
<dbReference type="STRING" id="195883.A0A482WHW4"/>